<dbReference type="SMART" id="SM00342">
    <property type="entry name" value="HTH_ARAC"/>
    <property type="match status" value="1"/>
</dbReference>
<keyword evidence="2" id="KW-0238">DNA-binding</keyword>
<gene>
    <name evidence="5" type="ORF">LGQ90_04725</name>
</gene>
<protein>
    <submittedName>
        <fullName evidence="5">AraC family transcriptional regulator</fullName>
    </submittedName>
</protein>
<dbReference type="InterPro" id="IPR053142">
    <property type="entry name" value="PchR_regulatory_protein"/>
</dbReference>
<dbReference type="InterPro" id="IPR009057">
    <property type="entry name" value="Homeodomain-like_sf"/>
</dbReference>
<feature type="domain" description="HTH araC/xylS-type" evidence="4">
    <location>
        <begin position="237"/>
        <end position="335"/>
    </location>
</feature>
<comment type="caution">
    <text evidence="5">The sequence shown here is derived from an EMBL/GenBank/DDBJ whole genome shotgun (WGS) entry which is preliminary data.</text>
</comment>
<dbReference type="PANTHER" id="PTHR47893">
    <property type="entry name" value="REGULATORY PROTEIN PCHR"/>
    <property type="match status" value="1"/>
</dbReference>
<dbReference type="Gene3D" id="1.10.10.60">
    <property type="entry name" value="Homeodomain-like"/>
    <property type="match status" value="1"/>
</dbReference>
<accession>A0A9X1RWS9</accession>
<dbReference type="PRINTS" id="PR00032">
    <property type="entry name" value="HTHARAC"/>
</dbReference>
<keyword evidence="1" id="KW-0805">Transcription regulation</keyword>
<dbReference type="Proteomes" id="UP001139414">
    <property type="component" value="Unassembled WGS sequence"/>
</dbReference>
<keyword evidence="6" id="KW-1185">Reference proteome</keyword>
<evidence type="ECO:0000259" key="4">
    <source>
        <dbReference type="PROSITE" id="PS01124"/>
    </source>
</evidence>
<dbReference type="GO" id="GO:0003700">
    <property type="term" value="F:DNA-binding transcription factor activity"/>
    <property type="evidence" value="ECO:0007669"/>
    <property type="project" value="InterPro"/>
</dbReference>
<evidence type="ECO:0000256" key="2">
    <source>
        <dbReference type="ARBA" id="ARBA00023125"/>
    </source>
</evidence>
<keyword evidence="3" id="KW-0804">Transcription</keyword>
<reference evidence="5" key="1">
    <citation type="submission" date="2021-10" db="EMBL/GenBank/DDBJ databases">
        <title>Gramella sp. ASW11-100T, isolated from marine sediment.</title>
        <authorList>
            <person name="Xia C."/>
        </authorList>
    </citation>
    <scope>NUCLEOTIDE SEQUENCE</scope>
    <source>
        <strain evidence="5">ASW11-100</strain>
    </source>
</reference>
<dbReference type="EMBL" id="JAJBZG010000002">
    <property type="protein sequence ID" value="MCB7480562.1"/>
    <property type="molecule type" value="Genomic_DNA"/>
</dbReference>
<dbReference type="RefSeq" id="WP_229338690.1">
    <property type="nucleotide sequence ID" value="NZ_JAJBZG010000002.1"/>
</dbReference>
<dbReference type="AlphaFoldDB" id="A0A9X1RWS9"/>
<evidence type="ECO:0000313" key="5">
    <source>
        <dbReference type="EMBL" id="MCB7480562.1"/>
    </source>
</evidence>
<dbReference type="InterPro" id="IPR018060">
    <property type="entry name" value="HTH_AraC"/>
</dbReference>
<dbReference type="SUPFAM" id="SSF46689">
    <property type="entry name" value="Homeodomain-like"/>
    <property type="match status" value="1"/>
</dbReference>
<organism evidence="5 6">
    <name type="scientific">Christiangramia sediminis</name>
    <dbReference type="NCBI Taxonomy" id="2881336"/>
    <lineage>
        <taxon>Bacteria</taxon>
        <taxon>Pseudomonadati</taxon>
        <taxon>Bacteroidota</taxon>
        <taxon>Flavobacteriia</taxon>
        <taxon>Flavobacteriales</taxon>
        <taxon>Flavobacteriaceae</taxon>
        <taxon>Christiangramia</taxon>
    </lineage>
</organism>
<evidence type="ECO:0000313" key="6">
    <source>
        <dbReference type="Proteomes" id="UP001139414"/>
    </source>
</evidence>
<dbReference type="PANTHER" id="PTHR47893:SF1">
    <property type="entry name" value="REGULATORY PROTEIN PCHR"/>
    <property type="match status" value="1"/>
</dbReference>
<dbReference type="Pfam" id="PF12833">
    <property type="entry name" value="HTH_18"/>
    <property type="match status" value="1"/>
</dbReference>
<evidence type="ECO:0000256" key="1">
    <source>
        <dbReference type="ARBA" id="ARBA00023015"/>
    </source>
</evidence>
<sequence>MKTISIRETTASGILPRLAEEFNASSKEQYGEYSLKIPSKHGQGTISGINFPNGVGLFKFDLQFKNDLCLDFCSTLVHPFKFIYVINGNLTHQFTNEEVTHEIDEGQSVILGASYNSGNKIIFPANKKIQVIFLDVDRKKFVDQLTFPLEEMDEIYHRIFADTNAIRSLYHHTQYSLKMAHLVNELNNFKSTGLERTSFNGAKALELLTYMLMLYKDDSQNEEQQTILRKRDLVRIKNVVRAIDQNIAELDNISLLAEKEQISEVKLQEGFQILFNSTVHEYIQSRRLETAMQLLLKTDKTISEIVYAIGLNSRSHFSKIFKERYGVSPRNIRQNNKV</sequence>
<name>A0A9X1RWS9_9FLAO</name>
<evidence type="ECO:0000256" key="3">
    <source>
        <dbReference type="ARBA" id="ARBA00023163"/>
    </source>
</evidence>
<dbReference type="GO" id="GO:0043565">
    <property type="term" value="F:sequence-specific DNA binding"/>
    <property type="evidence" value="ECO:0007669"/>
    <property type="project" value="InterPro"/>
</dbReference>
<proteinExistence type="predicted"/>
<dbReference type="PROSITE" id="PS01124">
    <property type="entry name" value="HTH_ARAC_FAMILY_2"/>
    <property type="match status" value="1"/>
</dbReference>
<dbReference type="InterPro" id="IPR020449">
    <property type="entry name" value="Tscrpt_reg_AraC-type_HTH"/>
</dbReference>